<dbReference type="STRING" id="551987.SAMN05192549_12030"/>
<feature type="transmembrane region" description="Helical" evidence="5">
    <location>
        <begin position="402"/>
        <end position="433"/>
    </location>
</feature>
<dbReference type="InterPro" id="IPR000595">
    <property type="entry name" value="cNMP-bd_dom"/>
</dbReference>
<feature type="transmembrane region" description="Helical" evidence="5">
    <location>
        <begin position="21"/>
        <end position="43"/>
    </location>
</feature>
<keyword evidence="9" id="KW-1185">Reference proteome</keyword>
<dbReference type="Pfam" id="PF00916">
    <property type="entry name" value="Sulfate_transp"/>
    <property type="match status" value="1"/>
</dbReference>
<evidence type="ECO:0000313" key="8">
    <source>
        <dbReference type="EMBL" id="SHN44103.1"/>
    </source>
</evidence>
<dbReference type="RefSeq" id="WP_072790315.1">
    <property type="nucleotide sequence ID" value="NZ_FRCX01000020.1"/>
</dbReference>
<organism evidence="8 9">
    <name type="scientific">Duganella sacchari</name>
    <dbReference type="NCBI Taxonomy" id="551987"/>
    <lineage>
        <taxon>Bacteria</taxon>
        <taxon>Pseudomonadati</taxon>
        <taxon>Pseudomonadota</taxon>
        <taxon>Betaproteobacteria</taxon>
        <taxon>Burkholderiales</taxon>
        <taxon>Oxalobacteraceae</taxon>
        <taxon>Telluria group</taxon>
        <taxon>Duganella</taxon>
    </lineage>
</organism>
<protein>
    <submittedName>
        <fullName evidence="8">Sulfate permease, SulP family</fullName>
    </submittedName>
</protein>
<dbReference type="InterPro" id="IPR002645">
    <property type="entry name" value="STAS_dom"/>
</dbReference>
<dbReference type="SUPFAM" id="SSF51206">
    <property type="entry name" value="cAMP-binding domain-like"/>
    <property type="match status" value="1"/>
</dbReference>
<feature type="transmembrane region" description="Helical" evidence="5">
    <location>
        <begin position="276"/>
        <end position="298"/>
    </location>
</feature>
<dbReference type="PROSITE" id="PS50801">
    <property type="entry name" value="STAS"/>
    <property type="match status" value="1"/>
</dbReference>
<dbReference type="PROSITE" id="PS00889">
    <property type="entry name" value="CNMP_BINDING_2"/>
    <property type="match status" value="1"/>
</dbReference>
<dbReference type="CDD" id="cd07042">
    <property type="entry name" value="STAS_SulP_like_sulfate_transporter"/>
    <property type="match status" value="1"/>
</dbReference>
<reference evidence="9" key="1">
    <citation type="submission" date="2016-11" db="EMBL/GenBank/DDBJ databases">
        <authorList>
            <person name="Varghese N."/>
            <person name="Submissions S."/>
        </authorList>
    </citation>
    <scope>NUCLEOTIDE SEQUENCE [LARGE SCALE GENOMIC DNA]</scope>
    <source>
        <strain evidence="9">Sac-22</strain>
    </source>
</reference>
<keyword evidence="2 5" id="KW-0812">Transmembrane</keyword>
<dbReference type="EMBL" id="FRCX01000020">
    <property type="protein sequence ID" value="SHN44103.1"/>
    <property type="molecule type" value="Genomic_DNA"/>
</dbReference>
<dbReference type="Gene3D" id="3.30.750.24">
    <property type="entry name" value="STAS domain"/>
    <property type="match status" value="1"/>
</dbReference>
<dbReference type="InterPro" id="IPR052706">
    <property type="entry name" value="Membrane-Transporter-like"/>
</dbReference>
<feature type="transmembrane region" description="Helical" evidence="5">
    <location>
        <begin position="184"/>
        <end position="202"/>
    </location>
</feature>
<dbReference type="OrthoDB" id="9769739at2"/>
<gene>
    <name evidence="8" type="ORF">SAMN05192549_12030</name>
</gene>
<evidence type="ECO:0000256" key="1">
    <source>
        <dbReference type="ARBA" id="ARBA00004141"/>
    </source>
</evidence>
<feature type="transmembrane region" description="Helical" evidence="5">
    <location>
        <begin position="209"/>
        <end position="230"/>
    </location>
</feature>
<evidence type="ECO:0000259" key="7">
    <source>
        <dbReference type="PROSITE" id="PS50801"/>
    </source>
</evidence>
<dbReference type="Pfam" id="PF00027">
    <property type="entry name" value="cNMP_binding"/>
    <property type="match status" value="1"/>
</dbReference>
<dbReference type="AlphaFoldDB" id="A0A1M7RCU0"/>
<dbReference type="InterPro" id="IPR036513">
    <property type="entry name" value="STAS_dom_sf"/>
</dbReference>
<dbReference type="InterPro" id="IPR018488">
    <property type="entry name" value="cNMP-bd_CS"/>
</dbReference>
<evidence type="ECO:0000259" key="6">
    <source>
        <dbReference type="PROSITE" id="PS50042"/>
    </source>
</evidence>
<evidence type="ECO:0000313" key="9">
    <source>
        <dbReference type="Proteomes" id="UP000184339"/>
    </source>
</evidence>
<evidence type="ECO:0000256" key="2">
    <source>
        <dbReference type="ARBA" id="ARBA00022692"/>
    </source>
</evidence>
<dbReference type="InterPro" id="IPR014710">
    <property type="entry name" value="RmlC-like_jellyroll"/>
</dbReference>
<dbReference type="PROSITE" id="PS50042">
    <property type="entry name" value="CNMP_BINDING_3"/>
    <property type="match status" value="1"/>
</dbReference>
<dbReference type="InterPro" id="IPR011547">
    <property type="entry name" value="SLC26A/SulP_dom"/>
</dbReference>
<feature type="transmembrane region" description="Helical" evidence="5">
    <location>
        <begin position="144"/>
        <end position="164"/>
    </location>
</feature>
<evidence type="ECO:0000256" key="3">
    <source>
        <dbReference type="ARBA" id="ARBA00022989"/>
    </source>
</evidence>
<dbReference type="GO" id="GO:0016020">
    <property type="term" value="C:membrane"/>
    <property type="evidence" value="ECO:0007669"/>
    <property type="project" value="UniProtKB-SubCell"/>
</dbReference>
<feature type="domain" description="Cyclic nucleotide-binding" evidence="6">
    <location>
        <begin position="591"/>
        <end position="693"/>
    </location>
</feature>
<sequence length="727" mass="76506">MRPAIRLQPPPASAGTLPANIGAGLLSSVVMLCYALSYAALIFSGDLAQYQHAGVLVTLMSCVVAASVIALCSSIKFSIGGPDGNSAAILAGMASGMAADMTVPGGGHDLLMTLLAALALSSLVSGALLYGLGAARGSTLIQFLPYPVMGGYLAGTGYLLLAGSFRVLTGENLHWSHLGALGELSWLAWLPAVVVCAVLLTGARYIRRFTLVVPIGIGSGLLVFFAGLALTGMTPERARHLGLLFESVPLSALQLPMSLPPGQIDWAVIAHHLPEFFVVAAVSALTILLNATGAGLACQQDPDLNQEMRAAGLANLLCGALGGIVGYQSLSRTLLNRRAGASGRSSGLAAAAGCLIVIALFPGLIGWMPKSVLVGLQLYIGIGLIREWLVNSYRKLGRAEYLLIPLIVVVIAVYGVVSGVGLGIIAACVLFVVKYGRISVIRSEFDGRTFSSNVERSMADTALLRAHGDQVVGASLHGFLFFATANSILQHVRARLTAGLAPRFVVLDFRRIDGLDASTSVSFMKLRQICDTAGVTLVLTALPADARQLLARAGMFSKTVQDFGSLDAGMEWIEEQILATFPHQQGTAAGLQTHFTRAALARLNAQLVPRQLAAGELLFTRGDPGDAVYIVEYGRVTVSLPMTNGDALRLRSFGVGTIVGEMALYTQNPRSADVRADVPTLVRSLSLAALQRMEAEDGDTAQQFHRYVVNTLASRLAITNETIRAAY</sequence>
<feature type="transmembrane region" description="Helical" evidence="5">
    <location>
        <begin position="55"/>
        <end position="75"/>
    </location>
</feature>
<feature type="transmembrane region" description="Helical" evidence="5">
    <location>
        <begin position="347"/>
        <end position="365"/>
    </location>
</feature>
<dbReference type="SMART" id="SM00100">
    <property type="entry name" value="cNMP"/>
    <property type="match status" value="1"/>
</dbReference>
<dbReference type="PANTHER" id="PTHR43310">
    <property type="entry name" value="SULFATE TRANSPORTER YBAR-RELATED"/>
    <property type="match status" value="1"/>
</dbReference>
<evidence type="ECO:0000256" key="4">
    <source>
        <dbReference type="ARBA" id="ARBA00023136"/>
    </source>
</evidence>
<accession>A0A1M7RCU0</accession>
<dbReference type="Proteomes" id="UP000184339">
    <property type="component" value="Unassembled WGS sequence"/>
</dbReference>
<dbReference type="Pfam" id="PF01740">
    <property type="entry name" value="STAS"/>
    <property type="match status" value="1"/>
</dbReference>
<keyword evidence="3 5" id="KW-1133">Transmembrane helix</keyword>
<dbReference type="Gene3D" id="2.60.120.10">
    <property type="entry name" value="Jelly Rolls"/>
    <property type="match status" value="1"/>
</dbReference>
<feature type="transmembrane region" description="Helical" evidence="5">
    <location>
        <begin position="87"/>
        <end position="104"/>
    </location>
</feature>
<dbReference type="CDD" id="cd00038">
    <property type="entry name" value="CAP_ED"/>
    <property type="match status" value="1"/>
</dbReference>
<comment type="subcellular location">
    <subcellularLocation>
        <location evidence="1">Membrane</location>
        <topology evidence="1">Multi-pass membrane protein</topology>
    </subcellularLocation>
</comment>
<keyword evidence="4 5" id="KW-0472">Membrane</keyword>
<feature type="domain" description="STAS" evidence="7">
    <location>
        <begin position="476"/>
        <end position="573"/>
    </location>
</feature>
<feature type="transmembrane region" description="Helical" evidence="5">
    <location>
        <begin position="372"/>
        <end position="390"/>
    </location>
</feature>
<evidence type="ECO:0000256" key="5">
    <source>
        <dbReference type="SAM" id="Phobius"/>
    </source>
</evidence>
<feature type="transmembrane region" description="Helical" evidence="5">
    <location>
        <begin position="110"/>
        <end position="132"/>
    </location>
</feature>
<dbReference type="InterPro" id="IPR018490">
    <property type="entry name" value="cNMP-bd_dom_sf"/>
</dbReference>
<dbReference type="SUPFAM" id="SSF52091">
    <property type="entry name" value="SpoIIaa-like"/>
    <property type="match status" value="1"/>
</dbReference>
<dbReference type="PANTHER" id="PTHR43310:SF1">
    <property type="entry name" value="SULFATE TRANSPORTER YBAR-RELATED"/>
    <property type="match status" value="1"/>
</dbReference>
<proteinExistence type="predicted"/>
<name>A0A1M7RCU0_9BURK</name>